<dbReference type="OrthoDB" id="9809549at2"/>
<evidence type="ECO:0000259" key="1">
    <source>
        <dbReference type="Pfam" id="PF12146"/>
    </source>
</evidence>
<keyword evidence="3" id="KW-1185">Reference proteome</keyword>
<dbReference type="Proteomes" id="UP000480185">
    <property type="component" value="Unassembled WGS sequence"/>
</dbReference>
<dbReference type="PANTHER" id="PTHR43265">
    <property type="entry name" value="ESTERASE ESTD"/>
    <property type="match status" value="1"/>
</dbReference>
<dbReference type="InterPro" id="IPR029058">
    <property type="entry name" value="AB_hydrolase_fold"/>
</dbReference>
<reference evidence="2 3" key="1">
    <citation type="submission" date="2019-11" db="EMBL/GenBank/DDBJ databases">
        <authorList>
            <person name="Li J."/>
        </authorList>
    </citation>
    <scope>NUCLEOTIDE SEQUENCE [LARGE SCALE GENOMIC DNA]</scope>
    <source>
        <strain evidence="2 3">J4</strain>
    </source>
</reference>
<protein>
    <submittedName>
        <fullName evidence="2">Alpha/beta fold hydrolase</fullName>
    </submittedName>
</protein>
<dbReference type="InterPro" id="IPR022742">
    <property type="entry name" value="Hydrolase_4"/>
</dbReference>
<organism evidence="2 3">
    <name type="scientific">Salinibacillus xinjiangensis</name>
    <dbReference type="NCBI Taxonomy" id="1229268"/>
    <lineage>
        <taxon>Bacteria</taxon>
        <taxon>Bacillati</taxon>
        <taxon>Bacillota</taxon>
        <taxon>Bacilli</taxon>
        <taxon>Bacillales</taxon>
        <taxon>Bacillaceae</taxon>
        <taxon>Salinibacillus</taxon>
    </lineage>
</organism>
<dbReference type="InterPro" id="IPR053145">
    <property type="entry name" value="AB_hydrolase_Est10"/>
</dbReference>
<dbReference type="GO" id="GO:0052689">
    <property type="term" value="F:carboxylic ester hydrolase activity"/>
    <property type="evidence" value="ECO:0007669"/>
    <property type="project" value="TreeGrafter"/>
</dbReference>
<evidence type="ECO:0000313" key="3">
    <source>
        <dbReference type="Proteomes" id="UP000480185"/>
    </source>
</evidence>
<name>A0A6G1XBG3_9BACI</name>
<accession>A0A6G1XBG3</accession>
<dbReference type="AlphaFoldDB" id="A0A6G1XBG3"/>
<sequence>MKTFEEKQVDIQGGVVLKGTLTISTTGQGKSPAVLILPGTGKADRDGNINQNKLQFNLYRDLSEQIAAWGFITLRYDKRGTGESEGKHIETGMWDLVNDAQKAVQFLKEHPDVDENHIIVLGHSEGATLGTALAVREEIQGLILLSGGGEKIQEAMERQRELSYQELESKKGFLGWMFRTFHLKNKSEQKTKKWMDKVMTSDKDVIKAQLFVPFPAKWMREHLAYNVLEDLKKIDCPVLAITGSADYQADAEKLERVEKSVSGQVKVVEIENMDHMLKQSPPVSILKLKKAYIKNRHNPLHPELIKHVRDWLQNYR</sequence>
<keyword evidence="2" id="KW-0378">Hydrolase</keyword>
<gene>
    <name evidence="2" type="ORF">GH754_17875</name>
</gene>
<evidence type="ECO:0000313" key="2">
    <source>
        <dbReference type="EMBL" id="MRG88128.1"/>
    </source>
</evidence>
<proteinExistence type="predicted"/>
<feature type="domain" description="Serine aminopeptidase S33" evidence="1">
    <location>
        <begin position="57"/>
        <end position="277"/>
    </location>
</feature>
<dbReference type="SUPFAM" id="SSF53474">
    <property type="entry name" value="alpha/beta-Hydrolases"/>
    <property type="match status" value="1"/>
</dbReference>
<dbReference type="Gene3D" id="3.40.50.1820">
    <property type="entry name" value="alpha/beta hydrolase"/>
    <property type="match status" value="1"/>
</dbReference>
<dbReference type="Pfam" id="PF12146">
    <property type="entry name" value="Hydrolase_4"/>
    <property type="match status" value="1"/>
</dbReference>
<dbReference type="PANTHER" id="PTHR43265:SF1">
    <property type="entry name" value="ESTERASE ESTD"/>
    <property type="match status" value="1"/>
</dbReference>
<comment type="caution">
    <text evidence="2">The sequence shown here is derived from an EMBL/GenBank/DDBJ whole genome shotgun (WGS) entry which is preliminary data.</text>
</comment>
<dbReference type="EMBL" id="WJNH01000016">
    <property type="protein sequence ID" value="MRG88128.1"/>
    <property type="molecule type" value="Genomic_DNA"/>
</dbReference>